<evidence type="ECO:0000313" key="1">
    <source>
        <dbReference type="EMBL" id="RZG67179.1"/>
    </source>
</evidence>
<comment type="caution">
    <text evidence="1">The sequence shown here is derived from an EMBL/GenBank/DDBJ whole genome shotgun (WGS) entry which is preliminary data.</text>
</comment>
<organism evidence="1 2">
    <name type="scientific">Acinetobacter bouvetii</name>
    <dbReference type="NCBI Taxonomy" id="202951"/>
    <lineage>
        <taxon>Bacteria</taxon>
        <taxon>Pseudomonadati</taxon>
        <taxon>Pseudomonadota</taxon>
        <taxon>Gammaproteobacteria</taxon>
        <taxon>Moraxellales</taxon>
        <taxon>Moraxellaceae</taxon>
        <taxon>Acinetobacter</taxon>
    </lineage>
</organism>
<accession>A0A4Q7AUN6</accession>
<dbReference type="Gene3D" id="3.90.930.1">
    <property type="match status" value="1"/>
</dbReference>
<gene>
    <name evidence="1" type="ORF">EXE25_08680</name>
</gene>
<dbReference type="SUPFAM" id="SSF82185">
    <property type="entry name" value="Histone H3 K4-specific methyltransferase SET7/9 N-terminal domain"/>
    <property type="match status" value="1"/>
</dbReference>
<dbReference type="Proteomes" id="UP000293483">
    <property type="component" value="Unassembled WGS sequence"/>
</dbReference>
<dbReference type="PROSITE" id="PS51257">
    <property type="entry name" value="PROKAR_LIPOPROTEIN"/>
    <property type="match status" value="1"/>
</dbReference>
<protein>
    <submittedName>
        <fullName evidence="1">Toxin-antitoxin system YwqK family antitoxin</fullName>
    </submittedName>
</protein>
<name>A0A4Q7AUN6_9GAMM</name>
<dbReference type="Pfam" id="PF07661">
    <property type="entry name" value="MORN_2"/>
    <property type="match status" value="2"/>
</dbReference>
<evidence type="ECO:0000313" key="2">
    <source>
        <dbReference type="Proteomes" id="UP000293483"/>
    </source>
</evidence>
<dbReference type="InterPro" id="IPR011652">
    <property type="entry name" value="MORN_2"/>
</dbReference>
<dbReference type="AlphaFoldDB" id="A0A4Q7AUN6"/>
<dbReference type="EMBL" id="SGSU01000008">
    <property type="protein sequence ID" value="RZG67179.1"/>
    <property type="molecule type" value="Genomic_DNA"/>
</dbReference>
<sequence>MNFIIYKIRILVIGLVIFVLACSAESNCTNDDKHLIQSKKDSTYKDIKVSLYMTDAEDSGQVSVDKKNAKYFRKILKNESDKRYLVQDFYMSGHKLSSPYWLVNGQKDYVFNESKHNGYYPREGERTLWYESGSKMAVTNYENNVENGLWESWYGNGVLKDQMTYKNGELDGFVKNWNSDGILVGECFYVLGEENGRCYEKYTINPDVFIYDGQYKNGQKIGLWNEWDSEGNLTNSERFN</sequence>
<proteinExistence type="predicted"/>
<reference evidence="1 2" key="1">
    <citation type="submission" date="2019-02" db="EMBL/GenBank/DDBJ databases">
        <title>The Batch Genome Submission of Acinetobacter spp. strains.</title>
        <authorList>
            <person name="Qin J."/>
            <person name="Hu Y."/>
            <person name="Ye H."/>
            <person name="Wei L."/>
            <person name="Feng Y."/>
            <person name="Zong Z."/>
        </authorList>
    </citation>
    <scope>NUCLEOTIDE SEQUENCE [LARGE SCALE GENOMIC DNA]</scope>
    <source>
        <strain evidence="1 2">WCHABo060081</strain>
    </source>
</reference>
<dbReference type="RefSeq" id="WP_130145517.1">
    <property type="nucleotide sequence ID" value="NZ_SGSU01000008.1"/>
</dbReference>